<dbReference type="EMBL" id="JAVDWA010000009">
    <property type="protein sequence ID" value="MDR7074595.1"/>
    <property type="molecule type" value="Genomic_DNA"/>
</dbReference>
<proteinExistence type="predicted"/>
<feature type="signal peptide" evidence="2">
    <location>
        <begin position="1"/>
        <end position="25"/>
    </location>
</feature>
<feature type="region of interest" description="Disordered" evidence="1">
    <location>
        <begin position="29"/>
        <end position="106"/>
    </location>
</feature>
<dbReference type="Proteomes" id="UP001258181">
    <property type="component" value="Unassembled WGS sequence"/>
</dbReference>
<protein>
    <submittedName>
        <fullName evidence="3">Uncharacterized protein</fullName>
    </submittedName>
</protein>
<feature type="region of interest" description="Disordered" evidence="1">
    <location>
        <begin position="199"/>
        <end position="233"/>
    </location>
</feature>
<keyword evidence="4" id="KW-1185">Reference proteome</keyword>
<accession>A0ABU1U553</accession>
<sequence length="284" mass="31916">MRIRNLFIQGLIAGTVLLIPTAVFAEKGEHGNHQSNAQQNKQFTTQSKQTSERNSSRYEHKQTVKRSNTKNVSASKPQFKNRAVKQPVQGSQRHSVPNQTKSFQQNRQRNMNDHNDLKENQRNQLSVVESKPAIHKRTTPLPIHTEKPFVKPENKSVQTIVKNKRMDKEDHETQVPAVNSKKITVHAEHIQGVQKVPLDRPFEKDPETQDTKVIPVNSGQNSTHSSQTNDGGGGASNYASIKASLGLPIIFQSGEKVFVYFSRLDLLRSQWVNAPPSKPPKSAL</sequence>
<feature type="compositionally biased region" description="Polar residues" evidence="1">
    <location>
        <begin position="33"/>
        <end position="49"/>
    </location>
</feature>
<gene>
    <name evidence="3" type="ORF">J2X07_003592</name>
</gene>
<feature type="compositionally biased region" description="Polar residues" evidence="1">
    <location>
        <begin position="88"/>
        <end position="106"/>
    </location>
</feature>
<feature type="chain" id="PRO_5045488764" evidence="2">
    <location>
        <begin position="26"/>
        <end position="284"/>
    </location>
</feature>
<name>A0ABU1U553_9BACL</name>
<comment type="caution">
    <text evidence="3">The sequence shown here is derived from an EMBL/GenBank/DDBJ whole genome shotgun (WGS) entry which is preliminary data.</text>
</comment>
<keyword evidence="2" id="KW-0732">Signal</keyword>
<organism evidence="3 4">
    <name type="scientific">Fictibacillus barbaricus</name>
    <dbReference type="NCBI Taxonomy" id="182136"/>
    <lineage>
        <taxon>Bacteria</taxon>
        <taxon>Bacillati</taxon>
        <taxon>Bacillota</taxon>
        <taxon>Bacilli</taxon>
        <taxon>Bacillales</taxon>
        <taxon>Fictibacillaceae</taxon>
        <taxon>Fictibacillus</taxon>
    </lineage>
</organism>
<reference evidence="3 4" key="1">
    <citation type="submission" date="2023-07" db="EMBL/GenBank/DDBJ databases">
        <title>Sorghum-associated microbial communities from plants grown in Nebraska, USA.</title>
        <authorList>
            <person name="Schachtman D."/>
        </authorList>
    </citation>
    <scope>NUCLEOTIDE SEQUENCE [LARGE SCALE GENOMIC DNA]</scope>
    <source>
        <strain evidence="3 4">BE211</strain>
    </source>
</reference>
<evidence type="ECO:0000256" key="2">
    <source>
        <dbReference type="SAM" id="SignalP"/>
    </source>
</evidence>
<evidence type="ECO:0000313" key="4">
    <source>
        <dbReference type="Proteomes" id="UP001258181"/>
    </source>
</evidence>
<feature type="compositionally biased region" description="Polar residues" evidence="1">
    <location>
        <begin position="69"/>
        <end position="78"/>
    </location>
</feature>
<feature type="compositionally biased region" description="Polar residues" evidence="1">
    <location>
        <begin position="217"/>
        <end position="229"/>
    </location>
</feature>
<evidence type="ECO:0000256" key="1">
    <source>
        <dbReference type="SAM" id="MobiDB-lite"/>
    </source>
</evidence>
<feature type="compositionally biased region" description="Basic and acidic residues" evidence="1">
    <location>
        <begin position="50"/>
        <end position="62"/>
    </location>
</feature>
<dbReference type="RefSeq" id="WP_310261805.1">
    <property type="nucleotide sequence ID" value="NZ_JAVDWA010000009.1"/>
</dbReference>
<feature type="compositionally biased region" description="Basic and acidic residues" evidence="1">
    <location>
        <begin position="199"/>
        <end position="210"/>
    </location>
</feature>
<evidence type="ECO:0000313" key="3">
    <source>
        <dbReference type="EMBL" id="MDR7074595.1"/>
    </source>
</evidence>